<name>A0A166ANJ6_9AGAM</name>
<dbReference type="Proteomes" id="UP000076798">
    <property type="component" value="Unassembled WGS sequence"/>
</dbReference>
<sequence>MTVKAPSVVRNNVDLINTVDECAYGIDKMLSEYPEDWRTIYRSAAHDSQFNYQLNRTARTSRKSSCKSVARSVLYIFLAMACHLLIMLPLRVLQPPPGAPRNVHKEQMAIQFLRAGPLLTGFGLAGQLYYAISRTSNTRSIALSPRVRWFITLTWALKGLGYLVGFMGLTISAFALGFVEVSFVGIFLLVIISCFWIQGVIVVYKRSGLVSLYPYVTEATFAE</sequence>
<feature type="transmembrane region" description="Helical" evidence="1">
    <location>
        <begin position="182"/>
        <end position="204"/>
    </location>
</feature>
<protein>
    <submittedName>
        <fullName evidence="2">Uncharacterized protein</fullName>
    </submittedName>
</protein>
<feature type="transmembrane region" description="Helical" evidence="1">
    <location>
        <begin position="72"/>
        <end position="92"/>
    </location>
</feature>
<evidence type="ECO:0000313" key="3">
    <source>
        <dbReference type="Proteomes" id="UP000076798"/>
    </source>
</evidence>
<keyword evidence="3" id="KW-1185">Reference proteome</keyword>
<feature type="transmembrane region" description="Helical" evidence="1">
    <location>
        <begin position="112"/>
        <end position="132"/>
    </location>
</feature>
<proteinExistence type="predicted"/>
<evidence type="ECO:0000256" key="1">
    <source>
        <dbReference type="SAM" id="Phobius"/>
    </source>
</evidence>
<accession>A0A166ANJ6</accession>
<keyword evidence="1" id="KW-0812">Transmembrane</keyword>
<dbReference type="EMBL" id="KV428137">
    <property type="protein sequence ID" value="KZT35513.1"/>
    <property type="molecule type" value="Genomic_DNA"/>
</dbReference>
<evidence type="ECO:0000313" key="2">
    <source>
        <dbReference type="EMBL" id="KZT35513.1"/>
    </source>
</evidence>
<dbReference type="AlphaFoldDB" id="A0A166ANJ6"/>
<gene>
    <name evidence="2" type="ORF">SISSUDRAFT_1051318</name>
</gene>
<reference evidence="2 3" key="1">
    <citation type="journal article" date="2016" name="Mol. Biol. Evol.">
        <title>Comparative Genomics of Early-Diverging Mushroom-Forming Fungi Provides Insights into the Origins of Lignocellulose Decay Capabilities.</title>
        <authorList>
            <person name="Nagy L.G."/>
            <person name="Riley R."/>
            <person name="Tritt A."/>
            <person name="Adam C."/>
            <person name="Daum C."/>
            <person name="Floudas D."/>
            <person name="Sun H."/>
            <person name="Yadav J.S."/>
            <person name="Pangilinan J."/>
            <person name="Larsson K.H."/>
            <person name="Matsuura K."/>
            <person name="Barry K."/>
            <person name="Labutti K."/>
            <person name="Kuo R."/>
            <person name="Ohm R.A."/>
            <person name="Bhattacharya S.S."/>
            <person name="Shirouzu T."/>
            <person name="Yoshinaga Y."/>
            <person name="Martin F.M."/>
            <person name="Grigoriev I.V."/>
            <person name="Hibbett D.S."/>
        </authorList>
    </citation>
    <scope>NUCLEOTIDE SEQUENCE [LARGE SCALE GENOMIC DNA]</scope>
    <source>
        <strain evidence="2 3">HHB10207 ss-3</strain>
    </source>
</reference>
<feature type="transmembrane region" description="Helical" evidence="1">
    <location>
        <begin position="153"/>
        <end position="176"/>
    </location>
</feature>
<keyword evidence="1" id="KW-1133">Transmembrane helix</keyword>
<organism evidence="2 3">
    <name type="scientific">Sistotremastrum suecicum HHB10207 ss-3</name>
    <dbReference type="NCBI Taxonomy" id="1314776"/>
    <lineage>
        <taxon>Eukaryota</taxon>
        <taxon>Fungi</taxon>
        <taxon>Dikarya</taxon>
        <taxon>Basidiomycota</taxon>
        <taxon>Agaricomycotina</taxon>
        <taxon>Agaricomycetes</taxon>
        <taxon>Sistotremastrales</taxon>
        <taxon>Sistotremastraceae</taxon>
        <taxon>Sistotremastrum</taxon>
    </lineage>
</organism>
<keyword evidence="1" id="KW-0472">Membrane</keyword>